<feature type="domain" description="PKD" evidence="2">
    <location>
        <begin position="391"/>
        <end position="423"/>
    </location>
</feature>
<dbReference type="PROSITE" id="PS50853">
    <property type="entry name" value="FN3"/>
    <property type="match status" value="1"/>
</dbReference>
<proteinExistence type="predicted"/>
<evidence type="ECO:0000313" key="5">
    <source>
        <dbReference type="Proteomes" id="UP000599179"/>
    </source>
</evidence>
<dbReference type="NCBIfam" id="TIGR02167">
    <property type="entry name" value="Liste_lipo_26"/>
    <property type="match status" value="7"/>
</dbReference>
<keyword evidence="1" id="KW-0732">Signal</keyword>
<dbReference type="Proteomes" id="UP000599179">
    <property type="component" value="Unassembled WGS sequence"/>
</dbReference>
<feature type="domain" description="Fibronectin type-III" evidence="3">
    <location>
        <begin position="780"/>
        <end position="876"/>
    </location>
</feature>
<dbReference type="InterPro" id="IPR005046">
    <property type="entry name" value="DUF285"/>
</dbReference>
<dbReference type="InterPro" id="IPR036116">
    <property type="entry name" value="FN3_sf"/>
</dbReference>
<keyword evidence="5" id="KW-1185">Reference proteome</keyword>
<dbReference type="NCBIfam" id="TIGR04183">
    <property type="entry name" value="Por_Secre_tail"/>
    <property type="match status" value="1"/>
</dbReference>
<dbReference type="InterPro" id="IPR026444">
    <property type="entry name" value="Secre_tail"/>
</dbReference>
<comment type="caution">
    <text evidence="4">The sequence shown here is derived from an EMBL/GenBank/DDBJ whole genome shotgun (WGS) entry which is preliminary data.</text>
</comment>
<dbReference type="EMBL" id="BMGM01000015">
    <property type="protein sequence ID" value="GGE45007.1"/>
    <property type="molecule type" value="Genomic_DNA"/>
</dbReference>
<dbReference type="Pfam" id="PF18962">
    <property type="entry name" value="Por_Secre_tail"/>
    <property type="match status" value="1"/>
</dbReference>
<gene>
    <name evidence="4" type="ORF">GCM10010832_26200</name>
</gene>
<organism evidence="4 5">
    <name type="scientific">Psychroflexus planctonicus</name>
    <dbReference type="NCBI Taxonomy" id="1526575"/>
    <lineage>
        <taxon>Bacteria</taxon>
        <taxon>Pseudomonadati</taxon>
        <taxon>Bacteroidota</taxon>
        <taxon>Flavobacteriia</taxon>
        <taxon>Flavobacteriales</taxon>
        <taxon>Flavobacteriaceae</taxon>
        <taxon>Psychroflexus</taxon>
    </lineage>
</organism>
<reference evidence="5" key="1">
    <citation type="journal article" date="2019" name="Int. J. Syst. Evol. Microbiol.">
        <title>The Global Catalogue of Microorganisms (GCM) 10K type strain sequencing project: providing services to taxonomists for standard genome sequencing and annotation.</title>
        <authorList>
            <consortium name="The Broad Institute Genomics Platform"/>
            <consortium name="The Broad Institute Genome Sequencing Center for Infectious Disease"/>
            <person name="Wu L."/>
            <person name="Ma J."/>
        </authorList>
    </citation>
    <scope>NUCLEOTIDE SEQUENCE [LARGE SCALE GENOMIC DNA]</scope>
    <source>
        <strain evidence="5">CGMCC 1.12931</strain>
    </source>
</reference>
<evidence type="ECO:0000259" key="2">
    <source>
        <dbReference type="PROSITE" id="PS50093"/>
    </source>
</evidence>
<dbReference type="InterPro" id="IPR003961">
    <property type="entry name" value="FN3_dom"/>
</dbReference>
<dbReference type="InterPro" id="IPR011889">
    <property type="entry name" value="Liste_lipo_26"/>
</dbReference>
<dbReference type="Pfam" id="PF03382">
    <property type="entry name" value="DUF285"/>
    <property type="match status" value="3"/>
</dbReference>
<evidence type="ECO:0008006" key="6">
    <source>
        <dbReference type="Google" id="ProtNLM"/>
    </source>
</evidence>
<sequence length="1276" mass="142378">MCPDANFGDTGTLVINGETKTFTKRTRTQLDALINANQADPEIALTCTSGITDMSELFKYVVGGFSQNIESWDVSNVTDMSEMFFSIYQCSFNQSLNNWDVSNVVNMINMFRNCYSFNQPLNNWDVSNVTNMQGMFSSTFVGDATSSQMIFNQPLNSWDVSNVTNMNEMFRNSVSFNQDLSDWDVSSVTNMNNMFNRALAFNQNLNDWSVSNVTDMSFMFSSASSFNQDLNSWNVSNVTNMSRMFNNAILFNRPLNNWNMLNVTDMSGMFNNVSEFNQDLSIWDFNSIEFLTDFLSNSNMSVLNYDALLQSFLSQNITNVRLGAQLIGYCDEITRNQLIQNKDWIIDGDLKAECGGPTFFANSPFITTWEVTSDDLEISIYTTENIYNYNYTIDWGDGTIESGLTGNSSHTYQTSGTYTVSITGVFPHFMLCSSSNNFNCDNAKKIKSVESWGNQLWKSMFSTFRHTEDLVFNATSTPILAQVTSMESMFQDAKGFNSPIEDWDVSNVENLRALFFFTDDFNQPLNNWDVSNVNNFQGVFSSANSFNQSLVDWDVSNAKTMTAMFAGPTSFNQPLNNWDVSGVVSMQSMFFNNQAFNHPLDNWDVSKVTIMQWLFYSATSFNQNINIWDVSKVKNMSSMFRNASSFNQPLNNWDTSNVTITGGMFWDAPAFNQPLNNWDTSNVTRMNLMFSGASSFNQDLSNWNFNNEILLTNMLSNSGLDKDNYDLLLESFNTQNLQNKTLGAEGLEYCDETSRNDLINNKGWTINGDSLSDNCITCEVPFNLSVSQINTTSAQISFDSSQNGSANVLVMNLGEVPGIDTPIQDYQINGFQVGNNSFIQLNLEPNTAYDIYIRFNCSITDFSEYAGPLSFQTLCETTELPNGDVQQSFCEEPTVDDVSVTGQNLAFYEDASLSNTIQSSSILNDNQLIYVTQTIDGCESDALAIAIIVGDDEAPIPNIEDLSELTGECEVTSLTAPTATDNCDGEITATTDAVLPITETETIIWTYQDESGNTTTQNQLISINDTTSPVPDVQDLDDVVSACEVASLTAPTATDNCDGEIVGTTDVSFPITESMTIDWIYEDTSGNMATQSQNIVIDNSQLAVTLNDNQITLVMDENGFANIQNHTLDYNTNAACGDLSFTYDNEIFDCEDFNSTETNQVLITFSLNGETIDAFTVDVILSDPDAHCQNISTDSFNKQNISIYPNPANNTIHIVNTLNSTVDGFDIYDLKGRKISTIKNSSNIKTIDVSNYEEGMYILKLHGGSKSVVHKFIIKR</sequence>
<evidence type="ECO:0000313" key="4">
    <source>
        <dbReference type="EMBL" id="GGE45007.1"/>
    </source>
</evidence>
<dbReference type="SUPFAM" id="SSF49265">
    <property type="entry name" value="Fibronectin type III"/>
    <property type="match status" value="1"/>
</dbReference>
<dbReference type="PROSITE" id="PS50093">
    <property type="entry name" value="PKD"/>
    <property type="match status" value="1"/>
</dbReference>
<evidence type="ECO:0000256" key="1">
    <source>
        <dbReference type="ARBA" id="ARBA00022729"/>
    </source>
</evidence>
<dbReference type="InterPro" id="IPR000601">
    <property type="entry name" value="PKD_dom"/>
</dbReference>
<name>A0ABQ1SLC7_9FLAO</name>
<dbReference type="Gene3D" id="2.60.40.10">
    <property type="entry name" value="Immunoglobulins"/>
    <property type="match status" value="2"/>
</dbReference>
<dbReference type="InterPro" id="IPR035986">
    <property type="entry name" value="PKD_dom_sf"/>
</dbReference>
<protein>
    <recommendedName>
        <fullName evidence="6">Por secretion system C-terminal sorting domain-containing protein</fullName>
    </recommendedName>
</protein>
<dbReference type="SUPFAM" id="SSF49299">
    <property type="entry name" value="PKD domain"/>
    <property type="match status" value="1"/>
</dbReference>
<accession>A0ABQ1SLC7</accession>
<dbReference type="InterPro" id="IPR013783">
    <property type="entry name" value="Ig-like_fold"/>
</dbReference>
<dbReference type="CDD" id="cd00146">
    <property type="entry name" value="PKD"/>
    <property type="match status" value="1"/>
</dbReference>
<evidence type="ECO:0000259" key="3">
    <source>
        <dbReference type="PROSITE" id="PS50853"/>
    </source>
</evidence>